<dbReference type="Proteomes" id="UP000000447">
    <property type="component" value="Chromosome"/>
</dbReference>
<gene>
    <name evidence="13" type="ordered locus">trd_1492</name>
</gene>
<dbReference type="STRING" id="309801.trd_1492"/>
<reference evidence="13 14" key="1">
    <citation type="journal article" date="2009" name="PLoS ONE">
        <title>Complete genome sequence of the aerobic CO-oxidizing thermophile Thermomicrobium roseum.</title>
        <authorList>
            <person name="Wu D."/>
            <person name="Raymond J."/>
            <person name="Wu M."/>
            <person name="Chatterji S."/>
            <person name="Ren Q."/>
            <person name="Graham J.E."/>
            <person name="Bryant D.A."/>
            <person name="Robb F."/>
            <person name="Colman A."/>
            <person name="Tallon L.J."/>
            <person name="Badger J.H."/>
            <person name="Madupu R."/>
            <person name="Ward N.L."/>
            <person name="Eisen J.A."/>
        </authorList>
    </citation>
    <scope>NUCLEOTIDE SEQUENCE [LARGE SCALE GENOMIC DNA]</scope>
    <source>
        <strain evidence="14">ATCC 27502 / DSM 5159 / P-2</strain>
    </source>
</reference>
<dbReference type="GO" id="GO:0043754">
    <property type="term" value="F:dihydrolipoamide branched chain acyltransferase activity"/>
    <property type="evidence" value="ECO:0007669"/>
    <property type="project" value="UniProtKB-EC"/>
</dbReference>
<keyword evidence="4" id="KW-0378">Hydrolase</keyword>
<proteinExistence type="inferred from homology"/>
<dbReference type="AlphaFoldDB" id="B9KZM2"/>
<dbReference type="EMBL" id="CP001275">
    <property type="protein sequence ID" value="ACM05109.1"/>
    <property type="molecule type" value="Genomic_DNA"/>
</dbReference>
<dbReference type="InterPro" id="IPR000089">
    <property type="entry name" value="Biotin_lipoyl"/>
</dbReference>
<dbReference type="InterPro" id="IPR011053">
    <property type="entry name" value="Single_hybrid_motif"/>
</dbReference>
<dbReference type="Gene3D" id="4.10.320.10">
    <property type="entry name" value="E3-binding domain"/>
    <property type="match status" value="1"/>
</dbReference>
<dbReference type="GO" id="GO:0052689">
    <property type="term" value="F:carboxylic ester hydrolase activity"/>
    <property type="evidence" value="ECO:0007669"/>
    <property type="project" value="UniProtKB-ARBA"/>
</dbReference>
<evidence type="ECO:0000256" key="8">
    <source>
        <dbReference type="ARBA" id="ARBA00038880"/>
    </source>
</evidence>
<dbReference type="RefSeq" id="WP_015922439.1">
    <property type="nucleotide sequence ID" value="NC_011959.1"/>
</dbReference>
<dbReference type="InterPro" id="IPR000073">
    <property type="entry name" value="AB_hydrolase_1"/>
</dbReference>
<dbReference type="InterPro" id="IPR029058">
    <property type="entry name" value="AB_hydrolase_fold"/>
</dbReference>
<evidence type="ECO:0000313" key="14">
    <source>
        <dbReference type="Proteomes" id="UP000000447"/>
    </source>
</evidence>
<evidence type="ECO:0000256" key="3">
    <source>
        <dbReference type="ARBA" id="ARBA00022679"/>
    </source>
</evidence>
<evidence type="ECO:0000256" key="10">
    <source>
        <dbReference type="SAM" id="MobiDB-lite"/>
    </source>
</evidence>
<dbReference type="eggNOG" id="COG0508">
    <property type="taxonomic scope" value="Bacteria"/>
</dbReference>
<dbReference type="Gene3D" id="2.40.50.100">
    <property type="match status" value="1"/>
</dbReference>
<dbReference type="Pfam" id="PF02817">
    <property type="entry name" value="E3_binding"/>
    <property type="match status" value="1"/>
</dbReference>
<feature type="domain" description="Lipoyl-binding" evidence="11">
    <location>
        <begin position="50"/>
        <end position="125"/>
    </location>
</feature>
<dbReference type="PROSITE" id="PS51826">
    <property type="entry name" value="PSBD"/>
    <property type="match status" value="1"/>
</dbReference>
<comment type="similarity">
    <text evidence="2">Belongs to the 2-oxoacid dehydrogenase family.</text>
</comment>
<evidence type="ECO:0000256" key="6">
    <source>
        <dbReference type="ARBA" id="ARBA00023315"/>
    </source>
</evidence>
<evidence type="ECO:0000259" key="12">
    <source>
        <dbReference type="PROSITE" id="PS51826"/>
    </source>
</evidence>
<keyword evidence="5" id="KW-0450">Lipoyl</keyword>
<dbReference type="PROSITE" id="PS50968">
    <property type="entry name" value="BIOTINYL_LIPOYL"/>
    <property type="match status" value="1"/>
</dbReference>
<protein>
    <recommendedName>
        <fullName evidence="8">dihydrolipoyllysine-residue (2-methylpropanoyl)transferase</fullName>
        <ecNumber evidence="8">2.3.1.168</ecNumber>
    </recommendedName>
    <alternativeName>
        <fullName evidence="9">Branched-chain alpha-keto acid dehydrogenase complex component E2</fullName>
    </alternativeName>
</protein>
<dbReference type="KEGG" id="tro:trd_1492"/>
<dbReference type="InterPro" id="IPR036625">
    <property type="entry name" value="E3-bd_dom_sf"/>
</dbReference>
<dbReference type="Gene3D" id="3.40.50.1820">
    <property type="entry name" value="alpha/beta hydrolase"/>
    <property type="match status" value="1"/>
</dbReference>
<keyword evidence="6" id="KW-0012">Acyltransferase</keyword>
<dbReference type="PANTHER" id="PTHR22946:SF9">
    <property type="entry name" value="POLYKETIDE TRANSFERASE AF380"/>
    <property type="match status" value="1"/>
</dbReference>
<evidence type="ECO:0000259" key="11">
    <source>
        <dbReference type="PROSITE" id="PS50968"/>
    </source>
</evidence>
<dbReference type="SUPFAM" id="SSF47005">
    <property type="entry name" value="Peripheral subunit-binding domain of 2-oxo acid dehydrogenase complex"/>
    <property type="match status" value="1"/>
</dbReference>
<dbReference type="OrthoDB" id="9805123at2"/>
<comment type="cofactor">
    <cofactor evidence="1">
        <name>(R)-lipoate</name>
        <dbReference type="ChEBI" id="CHEBI:83088"/>
    </cofactor>
</comment>
<dbReference type="PANTHER" id="PTHR22946">
    <property type="entry name" value="DIENELACTONE HYDROLASE DOMAIN-CONTAINING PROTEIN-RELATED"/>
    <property type="match status" value="1"/>
</dbReference>
<accession>B9KZM2</accession>
<dbReference type="CDD" id="cd06849">
    <property type="entry name" value="lipoyl_domain"/>
    <property type="match status" value="1"/>
</dbReference>
<dbReference type="InterPro" id="IPR050261">
    <property type="entry name" value="FrsA_esterase"/>
</dbReference>
<evidence type="ECO:0000256" key="7">
    <source>
        <dbReference type="ARBA" id="ARBA00038115"/>
    </source>
</evidence>
<evidence type="ECO:0000256" key="9">
    <source>
        <dbReference type="ARBA" id="ARBA00042008"/>
    </source>
</evidence>
<evidence type="ECO:0000256" key="2">
    <source>
        <dbReference type="ARBA" id="ARBA00007317"/>
    </source>
</evidence>
<keyword evidence="3 13" id="KW-0808">Transferase</keyword>
<feature type="domain" description="Peripheral subunit-binding (PSBD)" evidence="12">
    <location>
        <begin position="173"/>
        <end position="210"/>
    </location>
</feature>
<evidence type="ECO:0000313" key="13">
    <source>
        <dbReference type="EMBL" id="ACM05109.1"/>
    </source>
</evidence>
<evidence type="ECO:0000256" key="1">
    <source>
        <dbReference type="ARBA" id="ARBA00001938"/>
    </source>
</evidence>
<dbReference type="FunFam" id="4.10.320.10:FF:000002">
    <property type="entry name" value="Dihydrolipoamide acetyltransferase component of pyruvate dehydrogenase complex"/>
    <property type="match status" value="1"/>
</dbReference>
<feature type="region of interest" description="Disordered" evidence="10">
    <location>
        <begin position="147"/>
        <end position="173"/>
    </location>
</feature>
<dbReference type="EC" id="2.3.1.168" evidence="8"/>
<comment type="similarity">
    <text evidence="7">Belongs to the AB hydrolase superfamily. FUS2 hydrolase family.</text>
</comment>
<keyword evidence="14" id="KW-1185">Reference proteome</keyword>
<dbReference type="Pfam" id="PF00561">
    <property type="entry name" value="Abhydrolase_1"/>
    <property type="match status" value="1"/>
</dbReference>
<evidence type="ECO:0000256" key="5">
    <source>
        <dbReference type="ARBA" id="ARBA00022823"/>
    </source>
</evidence>
<dbReference type="SUPFAM" id="SSF53474">
    <property type="entry name" value="alpha/beta-Hydrolases"/>
    <property type="match status" value="1"/>
</dbReference>
<dbReference type="eggNOG" id="COG1073">
    <property type="taxonomic scope" value="Bacteria"/>
</dbReference>
<dbReference type="InterPro" id="IPR004167">
    <property type="entry name" value="PSBD"/>
</dbReference>
<dbReference type="PRINTS" id="PR00111">
    <property type="entry name" value="ABHYDROLASE"/>
</dbReference>
<organism evidence="13 14">
    <name type="scientific">Thermomicrobium roseum (strain ATCC 27502 / DSM 5159 / P-2)</name>
    <dbReference type="NCBI Taxonomy" id="309801"/>
    <lineage>
        <taxon>Bacteria</taxon>
        <taxon>Pseudomonadati</taxon>
        <taxon>Thermomicrobiota</taxon>
        <taxon>Thermomicrobia</taxon>
        <taxon>Thermomicrobiales</taxon>
        <taxon>Thermomicrobiaceae</taxon>
        <taxon>Thermomicrobium</taxon>
    </lineage>
</organism>
<dbReference type="Pfam" id="PF00364">
    <property type="entry name" value="Biotin_lipoyl"/>
    <property type="match status" value="1"/>
</dbReference>
<evidence type="ECO:0000256" key="4">
    <source>
        <dbReference type="ARBA" id="ARBA00022801"/>
    </source>
</evidence>
<dbReference type="HOGENOM" id="CLU_525738_0_0_0"/>
<sequence>MLLPASRCRRASEQVRDRGLGQVLTLATQRITLEMKTPVEQTSEWATGMATVLVVPKLGLTMTEGRIGRWLKRPGETVSAGEPVLEVETEKLTVEVEAPASGILAHVLAEEGAVLPVAAPIAVIAEPGETVDLSTIVPGSPTATLTSTAPIASGASSLPTPSERPVTEGGEVRATPAARKLAREHGIDLRHIRGTGPGGRITAEDIERYLATRTAPGWPRGETVRFWSDGYALAGELFLPTHLPLPRPGIVLCTGIHGIKELGIPLLAQALADAGFAVLTFDYRGFGASEGPRGRLIPSERIRDARAALTFLETHPAVDPQRLAIGGLSMGGAHALSVAARDERVRACVALAPVTDGRRWLRSLRAEWQWRLFLEEIALDRRARVQSRMSRHVPLSTIMPPDPETEMTMREMAKRFPDLVVEPEVTLESAEALLEYQPEREIDRIAPRPLLLVHGRQDVLVAPDESLVAFQRAGEPKRLVLLEGMGHFNWLNSQHPVFGRVLGELTNWLEVWLVNRAD</sequence>
<name>B9KZM2_THERP</name>
<dbReference type="SUPFAM" id="SSF51230">
    <property type="entry name" value="Single hybrid motif"/>
    <property type="match status" value="1"/>
</dbReference>
<feature type="compositionally biased region" description="Polar residues" evidence="10">
    <location>
        <begin position="147"/>
        <end position="160"/>
    </location>
</feature>